<feature type="chain" id="PRO_5030741889" evidence="1">
    <location>
        <begin position="19"/>
        <end position="113"/>
    </location>
</feature>
<dbReference type="EMBL" id="HBHJ01009983">
    <property type="protein sequence ID" value="CAD9676587.1"/>
    <property type="molecule type" value="Transcribed_RNA"/>
</dbReference>
<sequence>MMMLRLVSLLGLLAAASAFVPAVPRAVVSKHCLRMSEEGEQEKFFSTPPAQRLGTSVDQDGKSNVWAVEPKMQVEVGKEGQGVQQALVIGGGAAAAVALATLIVNVLPDPDMI</sequence>
<dbReference type="AlphaFoldDB" id="A0A7S2W9V8"/>
<keyword evidence="1" id="KW-0732">Signal</keyword>
<protein>
    <submittedName>
        <fullName evidence="2">Uncharacterized protein</fullName>
    </submittedName>
</protein>
<proteinExistence type="predicted"/>
<reference evidence="2" key="1">
    <citation type="submission" date="2021-01" db="EMBL/GenBank/DDBJ databases">
        <authorList>
            <person name="Corre E."/>
            <person name="Pelletier E."/>
            <person name="Niang G."/>
            <person name="Scheremetjew M."/>
            <person name="Finn R."/>
            <person name="Kale V."/>
            <person name="Holt S."/>
            <person name="Cochrane G."/>
            <person name="Meng A."/>
            <person name="Brown T."/>
            <person name="Cohen L."/>
        </authorList>
    </citation>
    <scope>NUCLEOTIDE SEQUENCE</scope>
    <source>
        <strain evidence="2">CCMP1243</strain>
    </source>
</reference>
<gene>
    <name evidence="2" type="ORF">RMAR1173_LOCUS6482</name>
</gene>
<organism evidence="2">
    <name type="scientific">Rhizochromulina marina</name>
    <dbReference type="NCBI Taxonomy" id="1034831"/>
    <lineage>
        <taxon>Eukaryota</taxon>
        <taxon>Sar</taxon>
        <taxon>Stramenopiles</taxon>
        <taxon>Ochrophyta</taxon>
        <taxon>Dictyochophyceae</taxon>
        <taxon>Rhizochromulinales</taxon>
        <taxon>Rhizochromulina</taxon>
    </lineage>
</organism>
<accession>A0A7S2W9V8</accession>
<evidence type="ECO:0000256" key="1">
    <source>
        <dbReference type="SAM" id="SignalP"/>
    </source>
</evidence>
<evidence type="ECO:0000313" key="2">
    <source>
        <dbReference type="EMBL" id="CAD9676587.1"/>
    </source>
</evidence>
<feature type="signal peptide" evidence="1">
    <location>
        <begin position="1"/>
        <end position="18"/>
    </location>
</feature>
<name>A0A7S2W9V8_9STRA</name>